<reference evidence="2 4" key="2">
    <citation type="submission" date="2016-10" db="EMBL/GenBank/DDBJ databases">
        <authorList>
            <person name="de Groot N.N."/>
        </authorList>
    </citation>
    <scope>NUCLEOTIDE SEQUENCE [LARGE SCALE GENOMIC DNA]</scope>
    <source>
        <strain evidence="2 4">CGMCC 1.10239</strain>
    </source>
</reference>
<dbReference type="EMBL" id="LIPY01000106">
    <property type="protein sequence ID" value="KWX76443.1"/>
    <property type="molecule type" value="Genomic_DNA"/>
</dbReference>
<gene>
    <name evidence="1" type="ORF">AML91_09685</name>
    <name evidence="2" type="ORF">SAMN05216191_120112</name>
</gene>
<dbReference type="RefSeq" id="WP_062522327.1">
    <property type="nucleotide sequence ID" value="NZ_CP048429.1"/>
</dbReference>
<accession>A0A1G9X114</accession>
<proteinExistence type="predicted"/>
<dbReference type="Proteomes" id="UP000070252">
    <property type="component" value="Unassembled WGS sequence"/>
</dbReference>
<evidence type="ECO:0000313" key="2">
    <source>
        <dbReference type="EMBL" id="SDM90035.1"/>
    </source>
</evidence>
<evidence type="ECO:0000313" key="4">
    <source>
        <dbReference type="Proteomes" id="UP000182783"/>
    </source>
</evidence>
<reference evidence="1 3" key="1">
    <citation type="submission" date="2015-08" db="EMBL/GenBank/DDBJ databases">
        <title>Genome of Paenibacillus jilunlii.</title>
        <authorList>
            <person name="Sant'Anna F.H."/>
            <person name="Ambrosini A."/>
            <person name="Souza R."/>
            <person name="Bach E."/>
            <person name="Fernandes G."/>
            <person name="Balsanelli E."/>
            <person name="Baura V.A."/>
            <person name="Pedrosa F.O."/>
            <person name="Souza E.M."/>
            <person name="Passaglia L."/>
        </authorList>
    </citation>
    <scope>NUCLEOTIDE SEQUENCE [LARGE SCALE GENOMIC DNA]</scope>
    <source>
        <strain evidence="1 3">DSM 23019</strain>
    </source>
</reference>
<keyword evidence="3" id="KW-1185">Reference proteome</keyword>
<sequence>MEKENDSNIISDREFLNLLQEAKRKDPAAILQLVNLFKEDILKVSRYIQLPAEDAVSMVTLEFLELIQGKNHDPIQDERHG</sequence>
<dbReference type="AlphaFoldDB" id="A0A1G9X114"/>
<organism evidence="2 4">
    <name type="scientific">Paenibacillus jilunlii</name>
    <dbReference type="NCBI Taxonomy" id="682956"/>
    <lineage>
        <taxon>Bacteria</taxon>
        <taxon>Bacillati</taxon>
        <taxon>Bacillota</taxon>
        <taxon>Bacilli</taxon>
        <taxon>Bacillales</taxon>
        <taxon>Paenibacillaceae</taxon>
        <taxon>Paenibacillus</taxon>
    </lineage>
</organism>
<dbReference type="Proteomes" id="UP000182783">
    <property type="component" value="Unassembled WGS sequence"/>
</dbReference>
<dbReference type="EMBL" id="FNGM01000020">
    <property type="protein sequence ID" value="SDM90035.1"/>
    <property type="molecule type" value="Genomic_DNA"/>
</dbReference>
<name>A0A1G9X114_9BACL</name>
<evidence type="ECO:0000313" key="3">
    <source>
        <dbReference type="Proteomes" id="UP000070252"/>
    </source>
</evidence>
<protein>
    <recommendedName>
        <fullName evidence="5">Helix-turn-helix conjugative transposon-like domain-containing protein</fullName>
    </recommendedName>
</protein>
<evidence type="ECO:0000313" key="1">
    <source>
        <dbReference type="EMBL" id="KWX76443.1"/>
    </source>
</evidence>
<evidence type="ECO:0008006" key="5">
    <source>
        <dbReference type="Google" id="ProtNLM"/>
    </source>
</evidence>